<dbReference type="InterPro" id="IPR000326">
    <property type="entry name" value="PAP2/HPO"/>
</dbReference>
<dbReference type="InterPro" id="IPR036938">
    <property type="entry name" value="PAP2/HPO_sf"/>
</dbReference>
<evidence type="ECO:0000256" key="4">
    <source>
        <dbReference type="ARBA" id="ARBA00022801"/>
    </source>
</evidence>
<organism evidence="9 10">
    <name type="scientific">Deinococcus ruber</name>
    <dbReference type="NCBI Taxonomy" id="1848197"/>
    <lineage>
        <taxon>Bacteria</taxon>
        <taxon>Thermotogati</taxon>
        <taxon>Deinococcota</taxon>
        <taxon>Deinococci</taxon>
        <taxon>Deinococcales</taxon>
        <taxon>Deinococcaceae</taxon>
        <taxon>Deinococcus</taxon>
    </lineage>
</organism>
<reference evidence="9" key="1">
    <citation type="journal article" date="2014" name="Int. J. Syst. Evol. Microbiol.">
        <title>Complete genome sequence of Corynebacterium casei LMG S-19264T (=DSM 44701T), isolated from a smear-ripened cheese.</title>
        <authorList>
            <consortium name="US DOE Joint Genome Institute (JGI-PGF)"/>
            <person name="Walter F."/>
            <person name="Albersmeier A."/>
            <person name="Kalinowski J."/>
            <person name="Ruckert C."/>
        </authorList>
    </citation>
    <scope>NUCLEOTIDE SEQUENCE</scope>
    <source>
        <strain evidence="9">JCM 31311</strain>
    </source>
</reference>
<dbReference type="PANTHER" id="PTHR14969">
    <property type="entry name" value="SPHINGOSINE-1-PHOSPHATE PHOSPHOHYDROLASE"/>
    <property type="match status" value="1"/>
</dbReference>
<protein>
    <submittedName>
        <fullName evidence="9">Phosphatidylglycerophosphatase B</fullName>
    </submittedName>
</protein>
<gene>
    <name evidence="9" type="ORF">GCM10008957_51540</name>
</gene>
<proteinExistence type="predicted"/>
<dbReference type="AlphaFoldDB" id="A0A918FFS6"/>
<keyword evidence="4" id="KW-0378">Hydrolase</keyword>
<feature type="transmembrane region" description="Helical" evidence="7">
    <location>
        <begin position="12"/>
        <end position="31"/>
    </location>
</feature>
<evidence type="ECO:0000256" key="7">
    <source>
        <dbReference type="SAM" id="Phobius"/>
    </source>
</evidence>
<keyword evidence="6 7" id="KW-0472">Membrane</keyword>
<feature type="transmembrane region" description="Helical" evidence="7">
    <location>
        <begin position="96"/>
        <end position="116"/>
    </location>
</feature>
<comment type="subcellular location">
    <subcellularLocation>
        <location evidence="1">Cell membrane</location>
        <topology evidence="1">Multi-pass membrane protein</topology>
    </subcellularLocation>
</comment>
<name>A0A918FFS6_9DEIO</name>
<dbReference type="Pfam" id="PF01569">
    <property type="entry name" value="PAP2"/>
    <property type="match status" value="1"/>
</dbReference>
<evidence type="ECO:0000256" key="6">
    <source>
        <dbReference type="ARBA" id="ARBA00023136"/>
    </source>
</evidence>
<evidence type="ECO:0000256" key="1">
    <source>
        <dbReference type="ARBA" id="ARBA00004651"/>
    </source>
</evidence>
<comment type="caution">
    <text evidence="9">The sequence shown here is derived from an EMBL/GenBank/DDBJ whole genome shotgun (WGS) entry which is preliminary data.</text>
</comment>
<evidence type="ECO:0000313" key="9">
    <source>
        <dbReference type="EMBL" id="GGR35250.1"/>
    </source>
</evidence>
<dbReference type="PANTHER" id="PTHR14969:SF62">
    <property type="entry name" value="DECAPRENYLPHOSPHORYL-5-PHOSPHORIBOSE PHOSPHATASE RV3807C-RELATED"/>
    <property type="match status" value="1"/>
</dbReference>
<dbReference type="GO" id="GO:0005886">
    <property type="term" value="C:plasma membrane"/>
    <property type="evidence" value="ECO:0007669"/>
    <property type="project" value="UniProtKB-SubCell"/>
</dbReference>
<keyword evidence="2" id="KW-1003">Cell membrane</keyword>
<dbReference type="GO" id="GO:0016787">
    <property type="term" value="F:hydrolase activity"/>
    <property type="evidence" value="ECO:0007669"/>
    <property type="project" value="UniProtKB-KW"/>
</dbReference>
<accession>A0A918FFS6</accession>
<evidence type="ECO:0000256" key="5">
    <source>
        <dbReference type="ARBA" id="ARBA00022989"/>
    </source>
</evidence>
<feature type="transmembrane region" description="Helical" evidence="7">
    <location>
        <begin position="62"/>
        <end position="84"/>
    </location>
</feature>
<dbReference type="Gene3D" id="1.20.144.10">
    <property type="entry name" value="Phosphatidic acid phosphatase type 2/haloperoxidase"/>
    <property type="match status" value="1"/>
</dbReference>
<keyword evidence="10" id="KW-1185">Reference proteome</keyword>
<evidence type="ECO:0000313" key="10">
    <source>
        <dbReference type="Proteomes" id="UP000603865"/>
    </source>
</evidence>
<evidence type="ECO:0000256" key="3">
    <source>
        <dbReference type="ARBA" id="ARBA00022692"/>
    </source>
</evidence>
<feature type="domain" description="Phosphatidic acid phosphatase type 2/haloperoxidase" evidence="8">
    <location>
        <begin position="94"/>
        <end position="204"/>
    </location>
</feature>
<sequence>MPQFQKFAARHHSSLTLLLGVLLPLFIFVRLSRELEEDGGFSADAPLLLFLHRWATPRTDRAVVRLTATAGVKVMPLLALAVSLGLWRARRPRQAAFFFLSVAGSAAIMELVKRGVQRARPALWVSPAPERDTSFPSGHSMASSSFALASSLLLWPTRWRLPAAGIGFVYAVLIGASRVYLGVHYPSDVLAAWTAAIAWTAGLYRLMFRKPSGTRPTAAPRERAALSTVSTSLFTRSSAAVLASVLKGSARRS</sequence>
<evidence type="ECO:0000259" key="8">
    <source>
        <dbReference type="SMART" id="SM00014"/>
    </source>
</evidence>
<evidence type="ECO:0000256" key="2">
    <source>
        <dbReference type="ARBA" id="ARBA00022475"/>
    </source>
</evidence>
<dbReference type="CDD" id="cd03392">
    <property type="entry name" value="PAP2_like_2"/>
    <property type="match status" value="1"/>
</dbReference>
<feature type="transmembrane region" description="Helical" evidence="7">
    <location>
        <begin position="162"/>
        <end position="183"/>
    </location>
</feature>
<feature type="transmembrane region" description="Helical" evidence="7">
    <location>
        <begin position="189"/>
        <end position="207"/>
    </location>
</feature>
<dbReference type="SMART" id="SM00014">
    <property type="entry name" value="acidPPc"/>
    <property type="match status" value="1"/>
</dbReference>
<dbReference type="SUPFAM" id="SSF48317">
    <property type="entry name" value="Acid phosphatase/Vanadium-dependent haloperoxidase"/>
    <property type="match status" value="1"/>
</dbReference>
<dbReference type="Proteomes" id="UP000603865">
    <property type="component" value="Unassembled WGS sequence"/>
</dbReference>
<reference evidence="9" key="2">
    <citation type="submission" date="2020-09" db="EMBL/GenBank/DDBJ databases">
        <authorList>
            <person name="Sun Q."/>
            <person name="Ohkuma M."/>
        </authorList>
    </citation>
    <scope>NUCLEOTIDE SEQUENCE</scope>
    <source>
        <strain evidence="9">JCM 31311</strain>
    </source>
</reference>
<keyword evidence="3 7" id="KW-0812">Transmembrane</keyword>
<keyword evidence="5 7" id="KW-1133">Transmembrane helix</keyword>
<dbReference type="RefSeq" id="WP_189093398.1">
    <property type="nucleotide sequence ID" value="NZ_BMQL01000067.1"/>
</dbReference>
<dbReference type="EMBL" id="BMQL01000067">
    <property type="protein sequence ID" value="GGR35250.1"/>
    <property type="molecule type" value="Genomic_DNA"/>
</dbReference>